<protein>
    <submittedName>
        <fullName evidence="1">MADF domain-containing protein</fullName>
    </submittedName>
</protein>
<evidence type="ECO:0000313" key="1">
    <source>
        <dbReference type="EMBL" id="GFY45100.1"/>
    </source>
</evidence>
<name>A0A8X6X2J6_9ARAC</name>
<comment type="caution">
    <text evidence="1">The sequence shown here is derived from an EMBL/GenBank/DDBJ whole genome shotgun (WGS) entry which is preliminary data.</text>
</comment>
<dbReference type="Proteomes" id="UP000886998">
    <property type="component" value="Unassembled WGS sequence"/>
</dbReference>
<dbReference type="AlphaFoldDB" id="A0A8X6X2J6"/>
<sequence length="192" mass="22044">MNSLLGSFRAQRSKGKRLIGTDKGVTEVYNSKWFAFEHMKFLLDKDEPKSTLDCQSDGYELSPLPFRPAEDDYLEEIIDPESLSLTESGNNTDSESGPSRFIMKATEQEMPRPILKKRKLPEDPRMRGARIPDDRFDSFGKYIASKMRLYSRSTEITVEHHINEILYQADLGMFDEPMPVPQENNTISDLVT</sequence>
<dbReference type="PANTHER" id="PTHR21505:SF8">
    <property type="entry name" value="DPT-YFP REPRESSOR BY OVEREXPRESSION, ISOFORM D-RELATED"/>
    <property type="match status" value="1"/>
</dbReference>
<dbReference type="OrthoDB" id="6425124at2759"/>
<accession>A0A8X6X2J6</accession>
<dbReference type="EMBL" id="BMAV01004622">
    <property type="protein sequence ID" value="GFY45100.1"/>
    <property type="molecule type" value="Genomic_DNA"/>
</dbReference>
<dbReference type="PANTHER" id="PTHR21505">
    <property type="entry name" value="MADF DOMAIN-CONTAINING PROTEIN-RELATED"/>
    <property type="match status" value="1"/>
</dbReference>
<reference evidence="1" key="1">
    <citation type="submission" date="2020-08" db="EMBL/GenBank/DDBJ databases">
        <title>Multicomponent nature underlies the extraordinary mechanical properties of spider dragline silk.</title>
        <authorList>
            <person name="Kono N."/>
            <person name="Nakamura H."/>
            <person name="Mori M."/>
            <person name="Yoshida Y."/>
            <person name="Ohtoshi R."/>
            <person name="Malay A.D."/>
            <person name="Moran D.A.P."/>
            <person name="Tomita M."/>
            <person name="Numata K."/>
            <person name="Arakawa K."/>
        </authorList>
    </citation>
    <scope>NUCLEOTIDE SEQUENCE</scope>
</reference>
<organism evidence="1 2">
    <name type="scientific">Trichonephila inaurata madagascariensis</name>
    <dbReference type="NCBI Taxonomy" id="2747483"/>
    <lineage>
        <taxon>Eukaryota</taxon>
        <taxon>Metazoa</taxon>
        <taxon>Ecdysozoa</taxon>
        <taxon>Arthropoda</taxon>
        <taxon>Chelicerata</taxon>
        <taxon>Arachnida</taxon>
        <taxon>Araneae</taxon>
        <taxon>Araneomorphae</taxon>
        <taxon>Entelegynae</taxon>
        <taxon>Araneoidea</taxon>
        <taxon>Nephilidae</taxon>
        <taxon>Trichonephila</taxon>
        <taxon>Trichonephila inaurata</taxon>
    </lineage>
</organism>
<gene>
    <name evidence="1" type="primary">NCL1_31867</name>
    <name evidence="1" type="ORF">TNIN_464481</name>
</gene>
<evidence type="ECO:0000313" key="2">
    <source>
        <dbReference type="Proteomes" id="UP000886998"/>
    </source>
</evidence>
<keyword evidence="2" id="KW-1185">Reference proteome</keyword>
<proteinExistence type="predicted"/>